<dbReference type="HOGENOM" id="CLU_2679084_0_0_2"/>
<evidence type="ECO:0000256" key="1">
    <source>
        <dbReference type="SAM" id="MobiDB-lite"/>
    </source>
</evidence>
<dbReference type="STRING" id="1104324.P186_0507"/>
<evidence type="ECO:0000313" key="2">
    <source>
        <dbReference type="EMBL" id="AET31959.1"/>
    </source>
</evidence>
<dbReference type="EMBL" id="CP003098">
    <property type="protein sequence ID" value="AET31959.1"/>
    <property type="molecule type" value="Genomic_DNA"/>
</dbReference>
<keyword evidence="3" id="KW-1185">Reference proteome</keyword>
<dbReference type="KEGG" id="pyr:P186_0507"/>
<name>G7VGX6_9CREN</name>
<dbReference type="AlphaFoldDB" id="G7VGX6"/>
<gene>
    <name evidence="2" type="ORF">P186_0507</name>
</gene>
<organism evidence="2 3">
    <name type="scientific">Pyrobaculum ferrireducens</name>
    <dbReference type="NCBI Taxonomy" id="1104324"/>
    <lineage>
        <taxon>Archaea</taxon>
        <taxon>Thermoproteota</taxon>
        <taxon>Thermoprotei</taxon>
        <taxon>Thermoproteales</taxon>
        <taxon>Thermoproteaceae</taxon>
        <taxon>Pyrobaculum</taxon>
    </lineage>
</organism>
<dbReference type="Proteomes" id="UP000005867">
    <property type="component" value="Chromosome"/>
</dbReference>
<evidence type="ECO:0000313" key="3">
    <source>
        <dbReference type="Proteomes" id="UP000005867"/>
    </source>
</evidence>
<proteinExistence type="predicted"/>
<feature type="region of interest" description="Disordered" evidence="1">
    <location>
        <begin position="1"/>
        <end position="30"/>
    </location>
</feature>
<accession>G7VGX6</accession>
<sequence>MTGFPSLSPRPQCISSAPTPKAGGSQAPFGGASRRAASLGATNVLARCLQDIGAAASRGLSGTALLDFAHGVCV</sequence>
<reference evidence="2 3" key="1">
    <citation type="journal article" date="2012" name="J. Bacteriol.">
        <title>Complete genome sequence of strain 1860, a crenarchaeon of the genus pyrobaculum able to grow with various electron acceptors.</title>
        <authorList>
            <person name="Mardanov A.V."/>
            <person name="Gumerov V.M."/>
            <person name="Slobodkina G.B."/>
            <person name="Beletsky A.V."/>
            <person name="Bonch-Osmolovskaya E.A."/>
            <person name="Ravin N.V."/>
            <person name="Skryabin K.G."/>
        </authorList>
    </citation>
    <scope>NUCLEOTIDE SEQUENCE [LARGE SCALE GENOMIC DNA]</scope>
    <source>
        <strain evidence="2 3">1860</strain>
    </source>
</reference>
<protein>
    <submittedName>
        <fullName evidence="2">Uncharacterized protein</fullName>
    </submittedName>
</protein>
<dbReference type="BioCyc" id="PSP1104324:GJSN-495-MONOMER"/>